<dbReference type="Pfam" id="PF00005">
    <property type="entry name" value="ABC_tran"/>
    <property type="match status" value="1"/>
</dbReference>
<evidence type="ECO:0000256" key="6">
    <source>
        <dbReference type="ARBA" id="ARBA00022840"/>
    </source>
</evidence>
<gene>
    <name evidence="11" type="ORF">SAMN05443637_109121</name>
</gene>
<dbReference type="PANTHER" id="PTHR45772:SF7">
    <property type="entry name" value="AMINO ACID ABC TRANSPORTER ATP-BINDING PROTEIN"/>
    <property type="match status" value="1"/>
</dbReference>
<evidence type="ECO:0000313" key="11">
    <source>
        <dbReference type="EMBL" id="SHK63965.1"/>
    </source>
</evidence>
<evidence type="ECO:0000259" key="10">
    <source>
        <dbReference type="PROSITE" id="PS50893"/>
    </source>
</evidence>
<dbReference type="EMBL" id="FRAP01000009">
    <property type="protein sequence ID" value="SHK63965.1"/>
    <property type="molecule type" value="Genomic_DNA"/>
</dbReference>
<feature type="domain" description="ABC transporter" evidence="10">
    <location>
        <begin position="290"/>
        <end position="531"/>
    </location>
</feature>
<dbReference type="GO" id="GO:0015192">
    <property type="term" value="F:L-phenylalanine transmembrane transporter activity"/>
    <property type="evidence" value="ECO:0007669"/>
    <property type="project" value="TreeGrafter"/>
</dbReference>
<dbReference type="PANTHER" id="PTHR45772">
    <property type="entry name" value="CONSERVED COMPONENT OF ABC TRANSPORTER FOR NATURAL AMINO ACIDS-RELATED"/>
    <property type="match status" value="1"/>
</dbReference>
<feature type="transmembrane region" description="Helical" evidence="9">
    <location>
        <begin position="122"/>
        <end position="139"/>
    </location>
</feature>
<reference evidence="11 12" key="1">
    <citation type="submission" date="2016-11" db="EMBL/GenBank/DDBJ databases">
        <authorList>
            <person name="Jaros S."/>
            <person name="Januszkiewicz K."/>
            <person name="Wedrychowicz H."/>
        </authorList>
    </citation>
    <scope>NUCLEOTIDE SEQUENCE [LARGE SCALE GENOMIC DNA]</scope>
    <source>
        <strain evidence="11 12">DSM 43832</strain>
    </source>
</reference>
<dbReference type="GO" id="GO:0016887">
    <property type="term" value="F:ATP hydrolysis activity"/>
    <property type="evidence" value="ECO:0007669"/>
    <property type="project" value="InterPro"/>
</dbReference>
<dbReference type="InterPro" id="IPR051120">
    <property type="entry name" value="ABC_AA/LPS_Transport"/>
</dbReference>
<keyword evidence="12" id="KW-1185">Reference proteome</keyword>
<keyword evidence="6" id="KW-0067">ATP-binding</keyword>
<organism evidence="11 12">
    <name type="scientific">Pseudonocardia thermophila</name>
    <dbReference type="NCBI Taxonomy" id="1848"/>
    <lineage>
        <taxon>Bacteria</taxon>
        <taxon>Bacillati</taxon>
        <taxon>Actinomycetota</taxon>
        <taxon>Actinomycetes</taxon>
        <taxon>Pseudonocardiales</taxon>
        <taxon>Pseudonocardiaceae</taxon>
        <taxon>Pseudonocardia</taxon>
    </lineage>
</organism>
<dbReference type="GO" id="GO:0042941">
    <property type="term" value="P:D-alanine transmembrane transport"/>
    <property type="evidence" value="ECO:0007669"/>
    <property type="project" value="TreeGrafter"/>
</dbReference>
<evidence type="ECO:0000256" key="4">
    <source>
        <dbReference type="ARBA" id="ARBA00022692"/>
    </source>
</evidence>
<name>A0A1M6U3U9_PSETH</name>
<evidence type="ECO:0000256" key="2">
    <source>
        <dbReference type="ARBA" id="ARBA00022448"/>
    </source>
</evidence>
<keyword evidence="2" id="KW-0813">Transport</keyword>
<dbReference type="InterPro" id="IPR001851">
    <property type="entry name" value="ABC_transp_permease"/>
</dbReference>
<dbReference type="GO" id="GO:1903806">
    <property type="term" value="P:L-isoleucine import across plasma membrane"/>
    <property type="evidence" value="ECO:0007669"/>
    <property type="project" value="TreeGrafter"/>
</dbReference>
<dbReference type="AlphaFoldDB" id="A0A1M6U3U9"/>
<proteinExistence type="predicted"/>
<dbReference type="OrthoDB" id="9805514at2"/>
<dbReference type="InterPro" id="IPR003439">
    <property type="entry name" value="ABC_transporter-like_ATP-bd"/>
</dbReference>
<evidence type="ECO:0000256" key="5">
    <source>
        <dbReference type="ARBA" id="ARBA00022741"/>
    </source>
</evidence>
<keyword evidence="3" id="KW-1003">Cell membrane</keyword>
<keyword evidence="7 9" id="KW-1133">Transmembrane helix</keyword>
<evidence type="ECO:0000256" key="7">
    <source>
        <dbReference type="ARBA" id="ARBA00022989"/>
    </source>
</evidence>
<dbReference type="Gene3D" id="3.40.50.300">
    <property type="entry name" value="P-loop containing nucleotide triphosphate hydrolases"/>
    <property type="match status" value="1"/>
</dbReference>
<dbReference type="GO" id="GO:0005524">
    <property type="term" value="F:ATP binding"/>
    <property type="evidence" value="ECO:0007669"/>
    <property type="project" value="UniProtKB-KW"/>
</dbReference>
<dbReference type="SMART" id="SM00382">
    <property type="entry name" value="AAA"/>
    <property type="match status" value="1"/>
</dbReference>
<protein>
    <submittedName>
        <fullName evidence="11">Branched-chain amino acid transport system permease protein</fullName>
    </submittedName>
</protein>
<dbReference type="Pfam" id="PF02653">
    <property type="entry name" value="BPD_transp_2"/>
    <property type="match status" value="1"/>
</dbReference>
<keyword evidence="8 9" id="KW-0472">Membrane</keyword>
<feature type="transmembrane region" description="Helical" evidence="9">
    <location>
        <begin position="201"/>
        <end position="232"/>
    </location>
</feature>
<evidence type="ECO:0000256" key="8">
    <source>
        <dbReference type="ARBA" id="ARBA00023136"/>
    </source>
</evidence>
<dbReference type="GO" id="GO:1903805">
    <property type="term" value="P:L-valine import across plasma membrane"/>
    <property type="evidence" value="ECO:0007669"/>
    <property type="project" value="TreeGrafter"/>
</dbReference>
<evidence type="ECO:0000256" key="3">
    <source>
        <dbReference type="ARBA" id="ARBA00022475"/>
    </source>
</evidence>
<dbReference type="PROSITE" id="PS50893">
    <property type="entry name" value="ABC_TRANSPORTER_2"/>
    <property type="match status" value="1"/>
</dbReference>
<feature type="transmembrane region" description="Helical" evidence="9">
    <location>
        <begin position="170"/>
        <end position="195"/>
    </location>
</feature>
<dbReference type="InterPro" id="IPR027417">
    <property type="entry name" value="P-loop_NTPase"/>
</dbReference>
<dbReference type="InterPro" id="IPR003593">
    <property type="entry name" value="AAA+_ATPase"/>
</dbReference>
<dbReference type="GO" id="GO:0015808">
    <property type="term" value="P:L-alanine transport"/>
    <property type="evidence" value="ECO:0007669"/>
    <property type="project" value="TreeGrafter"/>
</dbReference>
<dbReference type="RefSeq" id="WP_143172137.1">
    <property type="nucleotide sequence ID" value="NZ_FRAP01000009.1"/>
</dbReference>
<dbReference type="Proteomes" id="UP000184363">
    <property type="component" value="Unassembled WGS sequence"/>
</dbReference>
<accession>A0A1M6U3U9</accession>
<feature type="transmembrane region" description="Helical" evidence="9">
    <location>
        <begin position="56"/>
        <end position="77"/>
    </location>
</feature>
<keyword evidence="5" id="KW-0547">Nucleotide-binding</keyword>
<dbReference type="STRING" id="1848.SAMN05443637_109121"/>
<dbReference type="InterPro" id="IPR043428">
    <property type="entry name" value="LivM-like"/>
</dbReference>
<dbReference type="SUPFAM" id="SSF52540">
    <property type="entry name" value="P-loop containing nucleoside triphosphate hydrolases"/>
    <property type="match status" value="1"/>
</dbReference>
<keyword evidence="4 9" id="KW-0812">Transmembrane</keyword>
<evidence type="ECO:0000313" key="12">
    <source>
        <dbReference type="Proteomes" id="UP000184363"/>
    </source>
</evidence>
<feature type="transmembrane region" description="Helical" evidence="9">
    <location>
        <begin position="84"/>
        <end position="102"/>
    </location>
</feature>
<comment type="subcellular location">
    <subcellularLocation>
        <location evidence="1">Cell membrane</location>
        <topology evidence="1">Multi-pass membrane protein</topology>
    </subcellularLocation>
</comment>
<dbReference type="GO" id="GO:0005886">
    <property type="term" value="C:plasma membrane"/>
    <property type="evidence" value="ECO:0007669"/>
    <property type="project" value="UniProtKB-SubCell"/>
</dbReference>
<feature type="transmembrane region" description="Helical" evidence="9">
    <location>
        <begin position="6"/>
        <end position="25"/>
    </location>
</feature>
<evidence type="ECO:0000256" key="1">
    <source>
        <dbReference type="ARBA" id="ARBA00004651"/>
    </source>
</evidence>
<dbReference type="GO" id="GO:0005304">
    <property type="term" value="F:L-valine transmembrane transporter activity"/>
    <property type="evidence" value="ECO:0007669"/>
    <property type="project" value="TreeGrafter"/>
</dbReference>
<sequence length="537" mass="55343">MDYYEYLVALAAVNGLIAISYQHVLSSGIMQACQAALVGVGAYASAFATRDWDWPFLPSLLLAAAVTVALGVPLSVLASRLGEFFFAIATLGFAQVLVVVLYNSEQAGGAVGFVGQPTATTAPAALTFCGAALALLAVLQNSGYGHRSRGTAADPLACSALGIDVNRHRVVVFALGSALAGLAGGLYAHLVGVLVPGELGFAATVTLLVMVVLGGITTPFGTLLGAVVITLLPEVLSASDSVRLLIYAVVVLVLMIVRPRGLVGRRPLRAPAIEAVPAAASAVDRPAGRLEVSGIAKAFGGLQVLRDVGVVLTPGEIHGVIGPNGAGKTTFLNIVSGLETPDAGTVVLDGVPATTAPPHARARLGIARTFQHTRLFPELTCYENLLVAAAAPGRSGPVRTPWASRRDAARRAVAMLHRFGLAAVGDVPAAALPYGVQRRVEIARALVTRPRFLLLDEPSAGIPEEEIPALAALVRELADDGIGILMIEHNIPLVRQLCDSLSVINDGIVVTTGNVEECLSHPATVAAYLGVPEVSGA</sequence>
<feature type="transmembrane region" description="Helical" evidence="9">
    <location>
        <begin position="244"/>
        <end position="263"/>
    </location>
</feature>
<dbReference type="CDD" id="cd06581">
    <property type="entry name" value="TM_PBP1_LivM_like"/>
    <property type="match status" value="1"/>
</dbReference>
<dbReference type="CDD" id="cd03219">
    <property type="entry name" value="ABC_Mj1267_LivG_branched"/>
    <property type="match status" value="1"/>
</dbReference>
<dbReference type="GO" id="GO:0015188">
    <property type="term" value="F:L-isoleucine transmembrane transporter activity"/>
    <property type="evidence" value="ECO:0007669"/>
    <property type="project" value="TreeGrafter"/>
</dbReference>
<evidence type="ECO:0000256" key="9">
    <source>
        <dbReference type="SAM" id="Phobius"/>
    </source>
</evidence>